<dbReference type="InterPro" id="IPR029069">
    <property type="entry name" value="HotDog_dom_sf"/>
</dbReference>
<protein>
    <submittedName>
        <fullName evidence="2">MaoC family dehydratase</fullName>
    </submittedName>
</protein>
<dbReference type="EMBL" id="JABBNT010000001">
    <property type="protein sequence ID" value="NMM43048.1"/>
    <property type="molecule type" value="Genomic_DNA"/>
</dbReference>
<dbReference type="PANTHER" id="PTHR43437:SF3">
    <property type="entry name" value="HYDROXYACYL-THIOESTER DEHYDRATASE TYPE 2, MITOCHONDRIAL"/>
    <property type="match status" value="1"/>
</dbReference>
<dbReference type="Gene3D" id="3.10.129.10">
    <property type="entry name" value="Hotdog Thioesterase"/>
    <property type="match status" value="1"/>
</dbReference>
<dbReference type="Proteomes" id="UP000539372">
    <property type="component" value="Unassembled WGS sequence"/>
</dbReference>
<gene>
    <name evidence="2" type="ORF">HH303_01065</name>
</gene>
<dbReference type="RefSeq" id="WP_169623356.1">
    <property type="nucleotide sequence ID" value="NZ_JABBNT010000001.1"/>
</dbReference>
<evidence type="ECO:0000313" key="2">
    <source>
        <dbReference type="EMBL" id="NMM43048.1"/>
    </source>
</evidence>
<reference evidence="2 3" key="1">
    <citation type="submission" date="2020-04" db="EMBL/GenBank/DDBJ databases">
        <title>Rhodospirillaceae bacterium KN72 isolated from deep sea.</title>
        <authorList>
            <person name="Zhang D.-C."/>
        </authorList>
    </citation>
    <scope>NUCLEOTIDE SEQUENCE [LARGE SCALE GENOMIC DNA]</scope>
    <source>
        <strain evidence="2 3">KN72</strain>
    </source>
</reference>
<dbReference type="InterPro" id="IPR050965">
    <property type="entry name" value="UPF0336/Enoyl-CoA_hydratase"/>
</dbReference>
<comment type="caution">
    <text evidence="2">The sequence shown here is derived from an EMBL/GenBank/DDBJ whole genome shotgun (WGS) entry which is preliminary data.</text>
</comment>
<dbReference type="InterPro" id="IPR002539">
    <property type="entry name" value="MaoC-like_dom"/>
</dbReference>
<dbReference type="PANTHER" id="PTHR43437">
    <property type="entry name" value="HYDROXYACYL-THIOESTER DEHYDRATASE TYPE 2, MITOCHONDRIAL-RELATED"/>
    <property type="match status" value="1"/>
</dbReference>
<proteinExistence type="predicted"/>
<dbReference type="SUPFAM" id="SSF54637">
    <property type="entry name" value="Thioesterase/thiol ester dehydrase-isomerase"/>
    <property type="match status" value="1"/>
</dbReference>
<organism evidence="2 3">
    <name type="scientific">Pacificispira spongiicola</name>
    <dbReference type="NCBI Taxonomy" id="2729598"/>
    <lineage>
        <taxon>Bacteria</taxon>
        <taxon>Pseudomonadati</taxon>
        <taxon>Pseudomonadota</taxon>
        <taxon>Alphaproteobacteria</taxon>
        <taxon>Rhodospirillales</taxon>
        <taxon>Rhodospirillaceae</taxon>
        <taxon>Pacificispira</taxon>
    </lineage>
</organism>
<accession>A0A7Y0DWT8</accession>
<evidence type="ECO:0000259" key="1">
    <source>
        <dbReference type="Pfam" id="PF01575"/>
    </source>
</evidence>
<sequence length="145" mass="15851">MTERAEDHGISDLPVGTVRDLRWTVRAEDVDAFAALSGDFNPLHIDDDYARSQGFPARVAHGFLLGAKVSALVGMLLPGRRCLLLDHSLSYPKPVHVSDDVTLTGTVAARHEEMSLIEVKLRATVIRDEIATTVARGKATCKILY</sequence>
<name>A0A7Y0DWT8_9PROT</name>
<feature type="domain" description="MaoC-like" evidence="1">
    <location>
        <begin position="22"/>
        <end position="112"/>
    </location>
</feature>
<dbReference type="CDD" id="cd03449">
    <property type="entry name" value="R_hydratase"/>
    <property type="match status" value="1"/>
</dbReference>
<dbReference type="GO" id="GO:0006633">
    <property type="term" value="P:fatty acid biosynthetic process"/>
    <property type="evidence" value="ECO:0007669"/>
    <property type="project" value="TreeGrafter"/>
</dbReference>
<evidence type="ECO:0000313" key="3">
    <source>
        <dbReference type="Proteomes" id="UP000539372"/>
    </source>
</evidence>
<dbReference type="AlphaFoldDB" id="A0A7Y0DWT8"/>
<keyword evidence="3" id="KW-1185">Reference proteome</keyword>
<dbReference type="GO" id="GO:0019171">
    <property type="term" value="F:(3R)-hydroxyacyl-[acyl-carrier-protein] dehydratase activity"/>
    <property type="evidence" value="ECO:0007669"/>
    <property type="project" value="TreeGrafter"/>
</dbReference>
<dbReference type="Pfam" id="PF01575">
    <property type="entry name" value="MaoC_dehydratas"/>
    <property type="match status" value="1"/>
</dbReference>